<dbReference type="GO" id="GO:0016747">
    <property type="term" value="F:acyltransferase activity, transferring groups other than amino-acyl groups"/>
    <property type="evidence" value="ECO:0007669"/>
    <property type="project" value="InterPro"/>
</dbReference>
<dbReference type="PROSITE" id="PS51186">
    <property type="entry name" value="GNAT"/>
    <property type="match status" value="1"/>
</dbReference>
<dbReference type="FunFam" id="3.40.630.30:FF:000133">
    <property type="entry name" value="Acetyltransferase, GNAT family"/>
    <property type="match status" value="1"/>
</dbReference>
<comment type="caution">
    <text evidence="2">The sequence shown here is derived from an EMBL/GenBank/DDBJ whole genome shotgun (WGS) entry which is preliminary data.</text>
</comment>
<feature type="domain" description="N-acetyltransferase" evidence="1">
    <location>
        <begin position="3"/>
        <end position="159"/>
    </location>
</feature>
<keyword evidence="3" id="KW-1185">Reference proteome</keyword>
<dbReference type="GO" id="GO:0005840">
    <property type="term" value="C:ribosome"/>
    <property type="evidence" value="ECO:0007669"/>
    <property type="project" value="UniProtKB-KW"/>
</dbReference>
<name>A0A7V9Z1T7_9BACL</name>
<dbReference type="PANTHER" id="PTHR43072:SF36">
    <property type="entry name" value="RIBOSOMAL-PROTEIN-ALANINE ACETYLTRANSFERASE"/>
    <property type="match status" value="1"/>
</dbReference>
<proteinExistence type="predicted"/>
<reference evidence="2 3" key="1">
    <citation type="submission" date="2020-07" db="EMBL/GenBank/DDBJ databases">
        <title>Genomic Encyclopedia of Type Strains, Phase IV (KMG-IV): sequencing the most valuable type-strain genomes for metagenomic binning, comparative biology and taxonomic classification.</title>
        <authorList>
            <person name="Goeker M."/>
        </authorList>
    </citation>
    <scope>NUCLEOTIDE SEQUENCE [LARGE SCALE GENOMIC DNA]</scope>
    <source>
        <strain evidence="2 3">DSM 25220</strain>
    </source>
</reference>
<protein>
    <submittedName>
        <fullName evidence="2">Ribosomal protein S18 acetylase RimI-like enzyme</fullName>
    </submittedName>
</protein>
<sequence length="160" mass="18699">MKMLIRHVSPEDYHNIIHVLNDWWGGRQMADMLPKLFFIHFQETSFVALAQDQIIGFLVGFVSQTYPDEAYIHFIGVHPEYRKRKIASKLYELFFEKMKEKGCQLVRCVTSPINRTSIAFHTRMGFEIETGDRVVDGISVFSNYDGRGNDRVLFVKHLKP</sequence>
<dbReference type="InterPro" id="IPR000182">
    <property type="entry name" value="GNAT_dom"/>
</dbReference>
<dbReference type="Proteomes" id="UP000580891">
    <property type="component" value="Unassembled WGS sequence"/>
</dbReference>
<dbReference type="SUPFAM" id="SSF55729">
    <property type="entry name" value="Acyl-CoA N-acyltransferases (Nat)"/>
    <property type="match status" value="1"/>
</dbReference>
<evidence type="ECO:0000313" key="3">
    <source>
        <dbReference type="Proteomes" id="UP000580891"/>
    </source>
</evidence>
<dbReference type="Gene3D" id="3.40.630.30">
    <property type="match status" value="1"/>
</dbReference>
<accession>A0A7V9Z1T7</accession>
<evidence type="ECO:0000259" key="1">
    <source>
        <dbReference type="PROSITE" id="PS51186"/>
    </source>
</evidence>
<evidence type="ECO:0000313" key="2">
    <source>
        <dbReference type="EMBL" id="MBA2872382.1"/>
    </source>
</evidence>
<dbReference type="AlphaFoldDB" id="A0A7V9Z1T7"/>
<dbReference type="CDD" id="cd04301">
    <property type="entry name" value="NAT_SF"/>
    <property type="match status" value="1"/>
</dbReference>
<dbReference type="PANTHER" id="PTHR43072">
    <property type="entry name" value="N-ACETYLTRANSFERASE"/>
    <property type="match status" value="1"/>
</dbReference>
<dbReference type="Pfam" id="PF00583">
    <property type="entry name" value="Acetyltransf_1"/>
    <property type="match status" value="1"/>
</dbReference>
<organism evidence="2 3">
    <name type="scientific">[Anoxybacillus] calidus</name>
    <dbReference type="NCBI Taxonomy" id="575178"/>
    <lineage>
        <taxon>Bacteria</taxon>
        <taxon>Bacillati</taxon>
        <taxon>Bacillota</taxon>
        <taxon>Bacilli</taxon>
        <taxon>Bacillales</taxon>
        <taxon>Anoxybacillaceae</taxon>
        <taxon>Paranoxybacillus</taxon>
    </lineage>
</organism>
<dbReference type="EMBL" id="JACDUU010000006">
    <property type="protein sequence ID" value="MBA2872382.1"/>
    <property type="molecule type" value="Genomic_DNA"/>
</dbReference>
<dbReference type="PIRSF" id="PIRSF037663">
    <property type="entry name" value="Acetyltransf_GNAT_prd"/>
    <property type="match status" value="1"/>
</dbReference>
<keyword evidence="2" id="KW-0687">Ribonucleoprotein</keyword>
<dbReference type="InterPro" id="IPR016181">
    <property type="entry name" value="Acyl_CoA_acyltransferase"/>
</dbReference>
<gene>
    <name evidence="2" type="ORF">HNQ85_002691</name>
</gene>
<dbReference type="InterPro" id="IPR017255">
    <property type="entry name" value="AcTrfase_GNAT_prd"/>
</dbReference>
<keyword evidence="2" id="KW-0689">Ribosomal protein</keyword>